<evidence type="ECO:0000313" key="2">
    <source>
        <dbReference type="EMBL" id="CAF1614184.1"/>
    </source>
</evidence>
<feature type="compositionally biased region" description="Polar residues" evidence="1">
    <location>
        <begin position="103"/>
        <end position="115"/>
    </location>
</feature>
<feature type="region of interest" description="Disordered" evidence="1">
    <location>
        <begin position="1"/>
        <end position="24"/>
    </location>
</feature>
<protein>
    <submittedName>
        <fullName evidence="2">Uncharacterized protein</fullName>
    </submittedName>
</protein>
<dbReference type="Proteomes" id="UP000663829">
    <property type="component" value="Unassembled WGS sequence"/>
</dbReference>
<accession>A0A816BPI7</accession>
<proteinExistence type="predicted"/>
<name>A0A816BPI7_9BILA</name>
<sequence>MDINNDGIANSVSQPLGSDTHNDASISQLISPDVIPSSQPLLLSEQSRVEIVTRHRVARRRRRRRTQGQHQQLAQQIRRRHMSHQYRQQQRYHRNDRYEGRDSSNVTRPQSSTVDEQFEEVIEERLQEVYDWEIIQLMDQLEQEQLNGLEGIAALEQLSVVQDEMKQSHPIQTSQALGEDEANPRGQTSNGWVRMQPNDPDNHLTPQSLDSTLYHMDKMR</sequence>
<evidence type="ECO:0000256" key="1">
    <source>
        <dbReference type="SAM" id="MobiDB-lite"/>
    </source>
</evidence>
<dbReference type="EMBL" id="CAJNOQ010038851">
    <property type="protein sequence ID" value="CAF1614184.1"/>
    <property type="molecule type" value="Genomic_DNA"/>
</dbReference>
<feature type="compositionally biased region" description="Basic residues" evidence="1">
    <location>
        <begin position="77"/>
        <end position="92"/>
    </location>
</feature>
<dbReference type="Proteomes" id="UP000681722">
    <property type="component" value="Unassembled WGS sequence"/>
</dbReference>
<feature type="region of interest" description="Disordered" evidence="1">
    <location>
        <begin position="54"/>
        <end position="115"/>
    </location>
</feature>
<feature type="compositionally biased region" description="Polar residues" evidence="1">
    <location>
        <begin position="7"/>
        <end position="24"/>
    </location>
</feature>
<gene>
    <name evidence="2" type="ORF">GPM918_LOCUS43304</name>
    <name evidence="3" type="ORF">SRO942_LOCUS44759</name>
</gene>
<comment type="caution">
    <text evidence="2">The sequence shown here is derived from an EMBL/GenBank/DDBJ whole genome shotgun (WGS) entry which is preliminary data.</text>
</comment>
<feature type="compositionally biased region" description="Basic and acidic residues" evidence="1">
    <location>
        <begin position="93"/>
        <end position="102"/>
    </location>
</feature>
<dbReference type="OrthoDB" id="10072164at2759"/>
<feature type="region of interest" description="Disordered" evidence="1">
    <location>
        <begin position="165"/>
        <end position="220"/>
    </location>
</feature>
<dbReference type="EMBL" id="CAJOBC010105728">
    <property type="protein sequence ID" value="CAF4499491.1"/>
    <property type="molecule type" value="Genomic_DNA"/>
</dbReference>
<dbReference type="AlphaFoldDB" id="A0A816BPI7"/>
<keyword evidence="4" id="KW-1185">Reference proteome</keyword>
<reference evidence="2" key="1">
    <citation type="submission" date="2021-02" db="EMBL/GenBank/DDBJ databases">
        <authorList>
            <person name="Nowell W R."/>
        </authorList>
    </citation>
    <scope>NUCLEOTIDE SEQUENCE</scope>
</reference>
<evidence type="ECO:0000313" key="3">
    <source>
        <dbReference type="EMBL" id="CAF4499491.1"/>
    </source>
</evidence>
<evidence type="ECO:0000313" key="4">
    <source>
        <dbReference type="Proteomes" id="UP000663829"/>
    </source>
</evidence>
<organism evidence="2 4">
    <name type="scientific">Didymodactylos carnosus</name>
    <dbReference type="NCBI Taxonomy" id="1234261"/>
    <lineage>
        <taxon>Eukaryota</taxon>
        <taxon>Metazoa</taxon>
        <taxon>Spiralia</taxon>
        <taxon>Gnathifera</taxon>
        <taxon>Rotifera</taxon>
        <taxon>Eurotatoria</taxon>
        <taxon>Bdelloidea</taxon>
        <taxon>Philodinida</taxon>
        <taxon>Philodinidae</taxon>
        <taxon>Didymodactylos</taxon>
    </lineage>
</organism>
<feature type="compositionally biased region" description="Basic residues" evidence="1">
    <location>
        <begin position="54"/>
        <end position="67"/>
    </location>
</feature>